<dbReference type="Pfam" id="PF03466">
    <property type="entry name" value="LysR_substrate"/>
    <property type="match status" value="1"/>
</dbReference>
<organism evidence="6 7">
    <name type="scientific">Vagococcus vulneris</name>
    <dbReference type="NCBI Taxonomy" id="1977869"/>
    <lineage>
        <taxon>Bacteria</taxon>
        <taxon>Bacillati</taxon>
        <taxon>Bacillota</taxon>
        <taxon>Bacilli</taxon>
        <taxon>Lactobacillales</taxon>
        <taxon>Enterococcaceae</taxon>
        <taxon>Vagococcus</taxon>
    </lineage>
</organism>
<proteinExistence type="inferred from homology"/>
<dbReference type="OrthoDB" id="9785745at2"/>
<dbReference type="PRINTS" id="PR00039">
    <property type="entry name" value="HTHLYSR"/>
</dbReference>
<evidence type="ECO:0000313" key="6">
    <source>
        <dbReference type="EMBL" id="RST99354.1"/>
    </source>
</evidence>
<accession>A0A429ZZD0</accession>
<dbReference type="Proteomes" id="UP000287857">
    <property type="component" value="Unassembled WGS sequence"/>
</dbReference>
<keyword evidence="3" id="KW-0238">DNA-binding</keyword>
<evidence type="ECO:0000259" key="5">
    <source>
        <dbReference type="PROSITE" id="PS50931"/>
    </source>
</evidence>
<dbReference type="AlphaFoldDB" id="A0A429ZZD0"/>
<evidence type="ECO:0000256" key="4">
    <source>
        <dbReference type="ARBA" id="ARBA00023163"/>
    </source>
</evidence>
<dbReference type="InterPro" id="IPR036390">
    <property type="entry name" value="WH_DNA-bd_sf"/>
</dbReference>
<reference evidence="6 7" key="1">
    <citation type="submission" date="2017-05" db="EMBL/GenBank/DDBJ databases">
        <title>Vagococcus spp. assemblies.</title>
        <authorList>
            <person name="Gulvik C.A."/>
        </authorList>
    </citation>
    <scope>NUCLEOTIDE SEQUENCE [LARGE SCALE GENOMIC DNA]</scope>
    <source>
        <strain evidence="6 7">SS1995</strain>
    </source>
</reference>
<evidence type="ECO:0000256" key="2">
    <source>
        <dbReference type="ARBA" id="ARBA00023015"/>
    </source>
</evidence>
<gene>
    <name evidence="6" type="ORF">CBF37_05125</name>
</gene>
<dbReference type="GO" id="GO:0003700">
    <property type="term" value="F:DNA-binding transcription factor activity"/>
    <property type="evidence" value="ECO:0007669"/>
    <property type="project" value="InterPro"/>
</dbReference>
<dbReference type="PANTHER" id="PTHR30126:SF40">
    <property type="entry name" value="HTH-TYPE TRANSCRIPTIONAL REGULATOR GLTR"/>
    <property type="match status" value="1"/>
</dbReference>
<dbReference type="EMBL" id="NGJS01000005">
    <property type="protein sequence ID" value="RST99354.1"/>
    <property type="molecule type" value="Genomic_DNA"/>
</dbReference>
<dbReference type="FunFam" id="1.10.10.10:FF:000001">
    <property type="entry name" value="LysR family transcriptional regulator"/>
    <property type="match status" value="1"/>
</dbReference>
<dbReference type="Pfam" id="PF00126">
    <property type="entry name" value="HTH_1"/>
    <property type="match status" value="1"/>
</dbReference>
<dbReference type="Gene3D" id="1.10.10.10">
    <property type="entry name" value="Winged helix-like DNA-binding domain superfamily/Winged helix DNA-binding domain"/>
    <property type="match status" value="1"/>
</dbReference>
<dbReference type="SUPFAM" id="SSF53850">
    <property type="entry name" value="Periplasmic binding protein-like II"/>
    <property type="match status" value="1"/>
</dbReference>
<dbReference type="InterPro" id="IPR036388">
    <property type="entry name" value="WH-like_DNA-bd_sf"/>
</dbReference>
<dbReference type="SUPFAM" id="SSF46785">
    <property type="entry name" value="Winged helix' DNA-binding domain"/>
    <property type="match status" value="1"/>
</dbReference>
<dbReference type="PANTHER" id="PTHR30126">
    <property type="entry name" value="HTH-TYPE TRANSCRIPTIONAL REGULATOR"/>
    <property type="match status" value="1"/>
</dbReference>
<dbReference type="InterPro" id="IPR005119">
    <property type="entry name" value="LysR_subst-bd"/>
</dbReference>
<name>A0A429ZZD0_9ENTE</name>
<keyword evidence="4" id="KW-0804">Transcription</keyword>
<dbReference type="GO" id="GO:0000976">
    <property type="term" value="F:transcription cis-regulatory region binding"/>
    <property type="evidence" value="ECO:0007669"/>
    <property type="project" value="TreeGrafter"/>
</dbReference>
<protein>
    <recommendedName>
        <fullName evidence="5">HTH lysR-type domain-containing protein</fullName>
    </recommendedName>
</protein>
<sequence length="295" mass="33887">MELTQLESFIKVAQLLSFSQAAEFLGYSQSAVTVHIQQLEKEMDVKLFERIGRKVYLSEAGNIFLPNAFAILTQVDIAKQSVELISEPKGELRLGTIESLSVVILPNILLELSRRYPSITVLVITGTTEELIQRLKNHEIDCIYTLDFPVYGEEWIKVFEKHERSVFVGSKEIAHTLNNEVTLKELIEQPFILTQRGASYRRELESMLSSEKLTLQPKLEIANTEIILNLLTRGYGLSFLPEFIIQDHLKQDTIQIIDYPVPDSLIQMQLFYHLNKQVSQVMKVFFELIKEKNGL</sequence>
<dbReference type="InterPro" id="IPR000847">
    <property type="entry name" value="LysR_HTH_N"/>
</dbReference>
<evidence type="ECO:0000256" key="1">
    <source>
        <dbReference type="ARBA" id="ARBA00009437"/>
    </source>
</evidence>
<dbReference type="CDD" id="cd05466">
    <property type="entry name" value="PBP2_LTTR_substrate"/>
    <property type="match status" value="1"/>
</dbReference>
<dbReference type="Gene3D" id="3.40.190.290">
    <property type="match status" value="1"/>
</dbReference>
<comment type="similarity">
    <text evidence="1">Belongs to the LysR transcriptional regulatory family.</text>
</comment>
<keyword evidence="7" id="KW-1185">Reference proteome</keyword>
<evidence type="ECO:0000313" key="7">
    <source>
        <dbReference type="Proteomes" id="UP000287857"/>
    </source>
</evidence>
<dbReference type="PROSITE" id="PS50931">
    <property type="entry name" value="HTH_LYSR"/>
    <property type="match status" value="1"/>
</dbReference>
<evidence type="ECO:0000256" key="3">
    <source>
        <dbReference type="ARBA" id="ARBA00023125"/>
    </source>
</evidence>
<keyword evidence="2" id="KW-0805">Transcription regulation</keyword>
<comment type="caution">
    <text evidence="6">The sequence shown here is derived from an EMBL/GenBank/DDBJ whole genome shotgun (WGS) entry which is preliminary data.</text>
</comment>
<dbReference type="RefSeq" id="WP_125983671.1">
    <property type="nucleotide sequence ID" value="NZ_NGJS01000005.1"/>
</dbReference>
<feature type="domain" description="HTH lysR-type" evidence="5">
    <location>
        <begin position="1"/>
        <end position="58"/>
    </location>
</feature>